<reference evidence="1" key="1">
    <citation type="submission" date="2020-09" db="EMBL/GenBank/DDBJ databases">
        <title>Genome-Enabled Discovery of Anthraquinone Biosynthesis in Senna tora.</title>
        <authorList>
            <person name="Kang S.-H."/>
            <person name="Pandey R.P."/>
            <person name="Lee C.-M."/>
            <person name="Sim J.-S."/>
            <person name="Jeong J.-T."/>
            <person name="Choi B.-S."/>
            <person name="Jung M."/>
            <person name="Ginzburg D."/>
            <person name="Zhao K."/>
            <person name="Won S.Y."/>
            <person name="Oh T.-J."/>
            <person name="Yu Y."/>
            <person name="Kim N.-H."/>
            <person name="Lee O.R."/>
            <person name="Lee T.-H."/>
            <person name="Bashyal P."/>
            <person name="Kim T.-S."/>
            <person name="Lee W.-H."/>
            <person name="Kawkins C."/>
            <person name="Kim C.-K."/>
            <person name="Kim J.S."/>
            <person name="Ahn B.O."/>
            <person name="Rhee S.Y."/>
            <person name="Sohng J.K."/>
        </authorList>
    </citation>
    <scope>NUCLEOTIDE SEQUENCE</scope>
    <source>
        <tissue evidence="1">Leaf</tissue>
    </source>
</reference>
<accession>A0A834TJN3</accession>
<sequence length="28" mass="3447">MAPQYFYRKRDCKGGAIKYAWRNRLLIQ</sequence>
<dbReference type="AlphaFoldDB" id="A0A834TJN3"/>
<keyword evidence="2" id="KW-1185">Reference proteome</keyword>
<evidence type="ECO:0000313" key="1">
    <source>
        <dbReference type="EMBL" id="KAF7822071.1"/>
    </source>
</evidence>
<dbReference type="EMBL" id="JAAIUW010000008">
    <property type="protein sequence ID" value="KAF7822071.1"/>
    <property type="molecule type" value="Genomic_DNA"/>
</dbReference>
<gene>
    <name evidence="1" type="ORF">G2W53_027526</name>
</gene>
<organism evidence="1 2">
    <name type="scientific">Senna tora</name>
    <dbReference type="NCBI Taxonomy" id="362788"/>
    <lineage>
        <taxon>Eukaryota</taxon>
        <taxon>Viridiplantae</taxon>
        <taxon>Streptophyta</taxon>
        <taxon>Embryophyta</taxon>
        <taxon>Tracheophyta</taxon>
        <taxon>Spermatophyta</taxon>
        <taxon>Magnoliopsida</taxon>
        <taxon>eudicotyledons</taxon>
        <taxon>Gunneridae</taxon>
        <taxon>Pentapetalae</taxon>
        <taxon>rosids</taxon>
        <taxon>fabids</taxon>
        <taxon>Fabales</taxon>
        <taxon>Fabaceae</taxon>
        <taxon>Caesalpinioideae</taxon>
        <taxon>Cassia clade</taxon>
        <taxon>Senna</taxon>
    </lineage>
</organism>
<comment type="caution">
    <text evidence="1">The sequence shown here is derived from an EMBL/GenBank/DDBJ whole genome shotgun (WGS) entry which is preliminary data.</text>
</comment>
<proteinExistence type="predicted"/>
<protein>
    <submittedName>
        <fullName evidence="1">Uncharacterized protein</fullName>
    </submittedName>
</protein>
<name>A0A834TJN3_9FABA</name>
<dbReference type="Proteomes" id="UP000634136">
    <property type="component" value="Unassembled WGS sequence"/>
</dbReference>
<evidence type="ECO:0000313" key="2">
    <source>
        <dbReference type="Proteomes" id="UP000634136"/>
    </source>
</evidence>